<organism evidence="8 9">
    <name type="scientific">Kaistia defluvii</name>
    <dbReference type="NCBI Taxonomy" id="410841"/>
    <lineage>
        <taxon>Bacteria</taxon>
        <taxon>Pseudomonadati</taxon>
        <taxon>Pseudomonadota</taxon>
        <taxon>Alphaproteobacteria</taxon>
        <taxon>Hyphomicrobiales</taxon>
        <taxon>Kaistiaceae</taxon>
        <taxon>Kaistia</taxon>
    </lineage>
</organism>
<keyword evidence="3" id="KW-1003">Cell membrane</keyword>
<dbReference type="EMBL" id="JBEPSM010000001">
    <property type="protein sequence ID" value="MET4633950.1"/>
    <property type="molecule type" value="Genomic_DNA"/>
</dbReference>
<evidence type="ECO:0000256" key="1">
    <source>
        <dbReference type="ARBA" id="ARBA00004651"/>
    </source>
</evidence>
<accession>A0ABV2QY86</accession>
<name>A0ABV2QY86_9HYPH</name>
<keyword evidence="6 7" id="KW-0472">Membrane</keyword>
<feature type="transmembrane region" description="Helical" evidence="7">
    <location>
        <begin position="83"/>
        <end position="108"/>
    </location>
</feature>
<evidence type="ECO:0000256" key="4">
    <source>
        <dbReference type="ARBA" id="ARBA00022692"/>
    </source>
</evidence>
<dbReference type="InterPro" id="IPR051907">
    <property type="entry name" value="DoxX-like_oxidoreductase"/>
</dbReference>
<comment type="subcellular location">
    <subcellularLocation>
        <location evidence="1">Cell membrane</location>
        <topology evidence="1">Multi-pass membrane protein</topology>
    </subcellularLocation>
</comment>
<evidence type="ECO:0000256" key="5">
    <source>
        <dbReference type="ARBA" id="ARBA00022989"/>
    </source>
</evidence>
<evidence type="ECO:0000256" key="6">
    <source>
        <dbReference type="ARBA" id="ARBA00023136"/>
    </source>
</evidence>
<comment type="caution">
    <text evidence="8">The sequence shown here is derived from an EMBL/GenBank/DDBJ whole genome shotgun (WGS) entry which is preliminary data.</text>
</comment>
<keyword evidence="9" id="KW-1185">Reference proteome</keyword>
<evidence type="ECO:0000256" key="3">
    <source>
        <dbReference type="ARBA" id="ARBA00022475"/>
    </source>
</evidence>
<proteinExistence type="inferred from homology"/>
<dbReference type="PANTHER" id="PTHR33452:SF4">
    <property type="entry name" value="BLL4328 PROTEIN"/>
    <property type="match status" value="1"/>
</dbReference>
<reference evidence="8 9" key="1">
    <citation type="submission" date="2024-06" db="EMBL/GenBank/DDBJ databases">
        <title>Sorghum-associated microbial communities from plants grown in Nebraska, USA.</title>
        <authorList>
            <person name="Schachtman D."/>
        </authorList>
    </citation>
    <scope>NUCLEOTIDE SEQUENCE [LARGE SCALE GENOMIC DNA]</scope>
    <source>
        <strain evidence="8 9">3207</strain>
    </source>
</reference>
<dbReference type="PANTHER" id="PTHR33452">
    <property type="entry name" value="OXIDOREDUCTASE CATD-RELATED"/>
    <property type="match status" value="1"/>
</dbReference>
<comment type="similarity">
    <text evidence="2">Belongs to the DoxX family.</text>
</comment>
<feature type="transmembrane region" description="Helical" evidence="7">
    <location>
        <begin position="124"/>
        <end position="144"/>
    </location>
</feature>
<keyword evidence="4 7" id="KW-0812">Transmembrane</keyword>
<evidence type="ECO:0000313" key="9">
    <source>
        <dbReference type="Proteomes" id="UP001549321"/>
    </source>
</evidence>
<dbReference type="InterPro" id="IPR032808">
    <property type="entry name" value="DoxX"/>
</dbReference>
<evidence type="ECO:0000256" key="2">
    <source>
        <dbReference type="ARBA" id="ARBA00006679"/>
    </source>
</evidence>
<dbReference type="Proteomes" id="UP001549321">
    <property type="component" value="Unassembled WGS sequence"/>
</dbReference>
<dbReference type="Pfam" id="PF07681">
    <property type="entry name" value="DoxX"/>
    <property type="match status" value="1"/>
</dbReference>
<sequence length="157" mass="17536">MDIRDGRPLGKGLNDQANWARMPVLRDWRPQILSLLRIVTALVFWEYGTSKLLGFPYSDMLSSLAPYSLPWFAGWIELIGSPLLLVGLFTGPVAFLLSGEMAVAYFLAHQPNDLFPLRNGGVEAILFCFIFLYIAAAGPGAWSVDGLLARRRRESEF</sequence>
<evidence type="ECO:0000313" key="8">
    <source>
        <dbReference type="EMBL" id="MET4633950.1"/>
    </source>
</evidence>
<protein>
    <submittedName>
        <fullName evidence="8">Oxidoreductase</fullName>
    </submittedName>
</protein>
<evidence type="ECO:0000256" key="7">
    <source>
        <dbReference type="SAM" id="Phobius"/>
    </source>
</evidence>
<gene>
    <name evidence="8" type="ORF">ABIE08_001863</name>
</gene>
<keyword evidence="5 7" id="KW-1133">Transmembrane helix</keyword>